<reference evidence="1" key="2">
    <citation type="submission" date="2022-01" db="EMBL/GenBank/DDBJ databases">
        <authorList>
            <person name="Yamashiro T."/>
            <person name="Shiraishi A."/>
            <person name="Satake H."/>
            <person name="Nakayama K."/>
        </authorList>
    </citation>
    <scope>NUCLEOTIDE SEQUENCE</scope>
</reference>
<dbReference type="Pfam" id="PF08284">
    <property type="entry name" value="RVP_2"/>
    <property type="match status" value="1"/>
</dbReference>
<dbReference type="Proteomes" id="UP001151760">
    <property type="component" value="Unassembled WGS sequence"/>
</dbReference>
<comment type="caution">
    <text evidence="1">The sequence shown here is derived from an EMBL/GenBank/DDBJ whole genome shotgun (WGS) entry which is preliminary data.</text>
</comment>
<keyword evidence="1" id="KW-0808">Transferase</keyword>
<keyword evidence="1" id="KW-0548">Nucleotidyltransferase</keyword>
<keyword evidence="2" id="KW-1185">Reference proteome</keyword>
<gene>
    <name evidence="1" type="ORF">Tco_0726179</name>
</gene>
<reference evidence="1" key="1">
    <citation type="journal article" date="2022" name="Int. J. Mol. Sci.">
        <title>Draft Genome of Tanacetum Coccineum: Genomic Comparison of Closely Related Tanacetum-Family Plants.</title>
        <authorList>
            <person name="Yamashiro T."/>
            <person name="Shiraishi A."/>
            <person name="Nakayama K."/>
            <person name="Satake H."/>
        </authorList>
    </citation>
    <scope>NUCLEOTIDE SEQUENCE</scope>
</reference>
<dbReference type="GO" id="GO:0003964">
    <property type="term" value="F:RNA-directed DNA polymerase activity"/>
    <property type="evidence" value="ECO:0007669"/>
    <property type="project" value="UniProtKB-KW"/>
</dbReference>
<accession>A0ABQ4YGG0</accession>
<dbReference type="InterPro" id="IPR021109">
    <property type="entry name" value="Peptidase_aspartic_dom_sf"/>
</dbReference>
<keyword evidence="1" id="KW-0695">RNA-directed DNA polymerase</keyword>
<name>A0ABQ4YGG0_9ASTR</name>
<sequence length="90" mass="10568">MPVELSSFDVIIGMDWLANHHAVIICDEKIVRIPYGNEVLTFQEDLPDYHRLDKLNSKSTRQVEFPNRLEDVPIIRDFSEVFPEDEPRID</sequence>
<organism evidence="1 2">
    <name type="scientific">Tanacetum coccineum</name>
    <dbReference type="NCBI Taxonomy" id="301880"/>
    <lineage>
        <taxon>Eukaryota</taxon>
        <taxon>Viridiplantae</taxon>
        <taxon>Streptophyta</taxon>
        <taxon>Embryophyta</taxon>
        <taxon>Tracheophyta</taxon>
        <taxon>Spermatophyta</taxon>
        <taxon>Magnoliopsida</taxon>
        <taxon>eudicotyledons</taxon>
        <taxon>Gunneridae</taxon>
        <taxon>Pentapetalae</taxon>
        <taxon>asterids</taxon>
        <taxon>campanulids</taxon>
        <taxon>Asterales</taxon>
        <taxon>Asteraceae</taxon>
        <taxon>Asteroideae</taxon>
        <taxon>Anthemideae</taxon>
        <taxon>Anthemidinae</taxon>
        <taxon>Tanacetum</taxon>
    </lineage>
</organism>
<dbReference type="Gene3D" id="2.40.70.10">
    <property type="entry name" value="Acid Proteases"/>
    <property type="match status" value="1"/>
</dbReference>
<protein>
    <submittedName>
        <fullName evidence="1">Reverse transcriptase domain-containing protein</fullName>
    </submittedName>
</protein>
<dbReference type="EMBL" id="BQNB010010365">
    <property type="protein sequence ID" value="GJS76298.1"/>
    <property type="molecule type" value="Genomic_DNA"/>
</dbReference>
<proteinExistence type="predicted"/>
<evidence type="ECO:0000313" key="2">
    <source>
        <dbReference type="Proteomes" id="UP001151760"/>
    </source>
</evidence>
<evidence type="ECO:0000313" key="1">
    <source>
        <dbReference type="EMBL" id="GJS76298.1"/>
    </source>
</evidence>